<dbReference type="RefSeq" id="WP_004583599.1">
    <property type="nucleotide sequence ID" value="NZ_CALUCC010000011.1"/>
</dbReference>
<dbReference type="PANTHER" id="PTHR11700">
    <property type="entry name" value="30S RIBOSOMAL PROTEIN S10 FAMILY MEMBER"/>
    <property type="match status" value="1"/>
</dbReference>
<feature type="domain" description="Small ribosomal subunit protein uS10" evidence="5">
    <location>
        <begin position="6"/>
        <end position="100"/>
    </location>
</feature>
<dbReference type="GO" id="GO:0000049">
    <property type="term" value="F:tRNA binding"/>
    <property type="evidence" value="ECO:0007669"/>
    <property type="project" value="UniProtKB-UniRule"/>
</dbReference>
<dbReference type="SMR" id="A0A099WUE3"/>
<dbReference type="PATRIC" id="fig|111105.18.peg.1602"/>
<evidence type="ECO:0000256" key="4">
    <source>
        <dbReference type="HAMAP-Rule" id="MF_00508"/>
    </source>
</evidence>
<evidence type="ECO:0000313" key="6">
    <source>
        <dbReference type="EMBL" id="KGN84712.1"/>
    </source>
</evidence>
<dbReference type="STRING" id="111105.HR09_01035"/>
<dbReference type="NCBIfam" id="TIGR01049">
    <property type="entry name" value="rpsJ_bact"/>
    <property type="match status" value="1"/>
</dbReference>
<comment type="caution">
    <text evidence="6">The sequence shown here is derived from an EMBL/GenBank/DDBJ whole genome shotgun (WGS) entry which is preliminary data.</text>
</comment>
<dbReference type="PRINTS" id="PR00971">
    <property type="entry name" value="RIBOSOMALS10"/>
</dbReference>
<dbReference type="AlphaFoldDB" id="A0A099WUE3"/>
<organism evidence="6 8">
    <name type="scientific">Porphyromonas gulae</name>
    <dbReference type="NCBI Taxonomy" id="111105"/>
    <lineage>
        <taxon>Bacteria</taxon>
        <taxon>Pseudomonadati</taxon>
        <taxon>Bacteroidota</taxon>
        <taxon>Bacteroidia</taxon>
        <taxon>Bacteroidales</taxon>
        <taxon>Porphyromonadaceae</taxon>
        <taxon>Porphyromonas</taxon>
    </lineage>
</organism>
<dbReference type="InterPro" id="IPR001848">
    <property type="entry name" value="Ribosomal_uS10"/>
</dbReference>
<dbReference type="Proteomes" id="UP000030146">
    <property type="component" value="Unassembled WGS sequence"/>
</dbReference>
<dbReference type="NCBIfam" id="NF001861">
    <property type="entry name" value="PRK00596.1"/>
    <property type="match status" value="1"/>
</dbReference>
<keyword evidence="2 4" id="KW-0689">Ribosomal protein</keyword>
<evidence type="ECO:0000259" key="5">
    <source>
        <dbReference type="SMART" id="SM01403"/>
    </source>
</evidence>
<dbReference type="EMBL" id="JRAI01000066">
    <property type="protein sequence ID" value="KGN84712.1"/>
    <property type="molecule type" value="Genomic_DNA"/>
</dbReference>
<evidence type="ECO:0000256" key="3">
    <source>
        <dbReference type="ARBA" id="ARBA00023274"/>
    </source>
</evidence>
<evidence type="ECO:0000313" key="7">
    <source>
        <dbReference type="EMBL" id="KGN91572.1"/>
    </source>
</evidence>
<dbReference type="SUPFAM" id="SSF54999">
    <property type="entry name" value="Ribosomal protein S10"/>
    <property type="match status" value="1"/>
</dbReference>
<dbReference type="HAMAP" id="MF_00508">
    <property type="entry name" value="Ribosomal_uS10"/>
    <property type="match status" value="1"/>
</dbReference>
<proteinExistence type="inferred from homology"/>
<accession>A0A099WUE3</accession>
<dbReference type="InterPro" id="IPR027486">
    <property type="entry name" value="Ribosomal_uS10_dom"/>
</dbReference>
<reference evidence="6 8" key="1">
    <citation type="submission" date="2014-08" db="EMBL/GenBank/DDBJ databases">
        <title>Porphyromonas gulae strain:COT-052_OH1451 Genome sequencing.</title>
        <authorList>
            <person name="Wallis C."/>
            <person name="Deusch O."/>
            <person name="O'Flynn C."/>
            <person name="Davis I."/>
            <person name="Jospin G."/>
            <person name="Darling A.E."/>
            <person name="Coil D.A."/>
            <person name="Alexiev A."/>
            <person name="Horsfall A."/>
            <person name="Kirkwood N."/>
            <person name="Harris S."/>
            <person name="Eisen J.A."/>
        </authorList>
    </citation>
    <scope>NUCLEOTIDE SEQUENCE [LARGE SCALE GENOMIC DNA]</scope>
    <source>
        <strain evidence="8">COT-052 OH1451</strain>
        <strain evidence="6">COT-052_OH1451</strain>
    </source>
</reference>
<dbReference type="OrthoDB" id="9804464at2"/>
<dbReference type="SMART" id="SM01403">
    <property type="entry name" value="Ribosomal_S10"/>
    <property type="match status" value="1"/>
</dbReference>
<dbReference type="GO" id="GO:1990904">
    <property type="term" value="C:ribonucleoprotein complex"/>
    <property type="evidence" value="ECO:0007669"/>
    <property type="project" value="UniProtKB-KW"/>
</dbReference>
<evidence type="ECO:0000313" key="8">
    <source>
        <dbReference type="Proteomes" id="UP000030130"/>
    </source>
</evidence>
<protein>
    <recommendedName>
        <fullName evidence="4">Small ribosomal subunit protein uS10</fullName>
    </recommendedName>
</protein>
<dbReference type="GO" id="GO:0006412">
    <property type="term" value="P:translation"/>
    <property type="evidence" value="ECO:0007669"/>
    <property type="project" value="UniProtKB-UniRule"/>
</dbReference>
<dbReference type="eggNOG" id="COG0051">
    <property type="taxonomic scope" value="Bacteria"/>
</dbReference>
<gene>
    <name evidence="4" type="primary">rpsJ</name>
    <name evidence="6" type="ORF">HR08_08360</name>
    <name evidence="7" type="ORF">HR15_02585</name>
</gene>
<dbReference type="PROSITE" id="PS00361">
    <property type="entry name" value="RIBOSOMAL_S10"/>
    <property type="match status" value="1"/>
</dbReference>
<dbReference type="GO" id="GO:0005840">
    <property type="term" value="C:ribosome"/>
    <property type="evidence" value="ECO:0007669"/>
    <property type="project" value="UniProtKB-KW"/>
</dbReference>
<dbReference type="Proteomes" id="UP000030130">
    <property type="component" value="Unassembled WGS sequence"/>
</dbReference>
<dbReference type="InterPro" id="IPR036838">
    <property type="entry name" value="Ribosomal_uS10_dom_sf"/>
</dbReference>
<name>A0A099WUE3_9PORP</name>
<evidence type="ECO:0000313" key="9">
    <source>
        <dbReference type="Proteomes" id="UP000030146"/>
    </source>
</evidence>
<keyword evidence="3 4" id="KW-0687">Ribonucleoprotein</keyword>
<sequence>MSQKIRIKLKSYDYMLVDKSAEKIVKTVKAAGAMVSGPIPLPTHKRIFTVNRSTFVNKKSREQFELSSYKRLIDIYNSTAKTVDALMKLELPSGVEVEIKV</sequence>
<comment type="similarity">
    <text evidence="1 4">Belongs to the universal ribosomal protein uS10 family.</text>
</comment>
<comment type="subunit">
    <text evidence="4">Part of the 30S ribosomal subunit.</text>
</comment>
<dbReference type="InterPro" id="IPR018268">
    <property type="entry name" value="Ribosomal_uS10_CS"/>
</dbReference>
<keyword evidence="9" id="KW-1185">Reference proteome</keyword>
<dbReference type="EMBL" id="JRAK01000043">
    <property type="protein sequence ID" value="KGN91572.1"/>
    <property type="molecule type" value="Genomic_DNA"/>
</dbReference>
<dbReference type="Pfam" id="PF00338">
    <property type="entry name" value="Ribosomal_S10"/>
    <property type="match status" value="1"/>
</dbReference>
<dbReference type="Gene3D" id="3.30.70.600">
    <property type="entry name" value="Ribosomal protein S10 domain"/>
    <property type="match status" value="1"/>
</dbReference>
<comment type="function">
    <text evidence="4">Involved in the binding of tRNA to the ribosomes.</text>
</comment>
<evidence type="ECO:0000256" key="1">
    <source>
        <dbReference type="ARBA" id="ARBA00007102"/>
    </source>
</evidence>
<dbReference type="GeneID" id="94550672"/>
<reference evidence="7 9" key="2">
    <citation type="submission" date="2014-08" db="EMBL/GenBank/DDBJ databases">
        <title>Porphyromonas gulae strain:COT-052_OH3439 Genome sequencing.</title>
        <authorList>
            <person name="Wallis C."/>
            <person name="Deusch O."/>
            <person name="O'Flynn C."/>
            <person name="Davis I."/>
            <person name="Jospin G."/>
            <person name="Darling A.E."/>
            <person name="Coil D.A."/>
            <person name="Alexiev A."/>
            <person name="Horsfall A."/>
            <person name="Kirkwood N."/>
            <person name="Harris S."/>
            <person name="Eisen J.A."/>
        </authorList>
    </citation>
    <scope>NUCLEOTIDE SEQUENCE [LARGE SCALE GENOMIC DNA]</scope>
    <source>
        <strain evidence="9">COT-052 OH3439</strain>
        <strain evidence="7">COT-052_OH3439</strain>
    </source>
</reference>
<dbReference type="GO" id="GO:0003735">
    <property type="term" value="F:structural constituent of ribosome"/>
    <property type="evidence" value="ECO:0007669"/>
    <property type="project" value="InterPro"/>
</dbReference>
<evidence type="ECO:0000256" key="2">
    <source>
        <dbReference type="ARBA" id="ARBA00022980"/>
    </source>
</evidence>
<dbReference type="FunFam" id="3.30.70.600:FF:000003">
    <property type="entry name" value="30S ribosomal protein S10"/>
    <property type="match status" value="1"/>
</dbReference>